<reference evidence="3" key="1">
    <citation type="journal article" date="2014" name="Genome Announc.">
        <title>Draft genome sequences of six enterohepatic helicobacter species isolated from humans and one from rhesus macaques.</title>
        <authorList>
            <person name="Shen Z."/>
            <person name="Sheh A."/>
            <person name="Young S.K."/>
            <person name="Abouelliel A."/>
            <person name="Ward D.V."/>
            <person name="Earl A.M."/>
            <person name="Fox J.G."/>
        </authorList>
    </citation>
    <scope>NUCLEOTIDE SEQUENCE [LARGE SCALE GENOMIC DNA]</scope>
    <source>
        <strain evidence="3">CCUG 18818</strain>
    </source>
</reference>
<organism evidence="2 3">
    <name type="scientific">Helicobacter cinaedi CCUG 18818 = ATCC BAA-847</name>
    <dbReference type="NCBI Taxonomy" id="537971"/>
    <lineage>
        <taxon>Bacteria</taxon>
        <taxon>Pseudomonadati</taxon>
        <taxon>Campylobacterota</taxon>
        <taxon>Epsilonproteobacteria</taxon>
        <taxon>Campylobacterales</taxon>
        <taxon>Helicobacteraceae</taxon>
        <taxon>Helicobacter</taxon>
    </lineage>
</organism>
<keyword evidence="1" id="KW-0472">Membrane</keyword>
<gene>
    <name evidence="2" type="ORF">HCCG_00277</name>
</gene>
<proteinExistence type="predicted"/>
<keyword evidence="1" id="KW-0812">Transmembrane</keyword>
<evidence type="ECO:0000256" key="1">
    <source>
        <dbReference type="SAM" id="Phobius"/>
    </source>
</evidence>
<dbReference type="Proteomes" id="UP000005755">
    <property type="component" value="Unassembled WGS sequence"/>
</dbReference>
<name>A0ABN0B8K9_9HELI</name>
<evidence type="ECO:0000313" key="2">
    <source>
        <dbReference type="EMBL" id="EFR45731.1"/>
    </source>
</evidence>
<evidence type="ECO:0000313" key="3">
    <source>
        <dbReference type="Proteomes" id="UP000005755"/>
    </source>
</evidence>
<feature type="transmembrane region" description="Helical" evidence="1">
    <location>
        <begin position="36"/>
        <end position="55"/>
    </location>
</feature>
<dbReference type="EMBL" id="DS990391">
    <property type="protein sequence ID" value="EFR45731.1"/>
    <property type="molecule type" value="Genomic_DNA"/>
</dbReference>
<keyword evidence="3" id="KW-1185">Reference proteome</keyword>
<protein>
    <submittedName>
        <fullName evidence="2">Uncharacterized protein</fullName>
    </submittedName>
</protein>
<sequence>MWILSFIVALLFFFKHLAHTQGHYKKMDFENKRVKWFYWGVGVKILWISAFFRFIKRCIH</sequence>
<keyword evidence="1" id="KW-1133">Transmembrane helix</keyword>
<accession>A0ABN0B8K9</accession>